<feature type="domain" description="Reverse transcriptase" evidence="1">
    <location>
        <begin position="1"/>
        <end position="181"/>
    </location>
</feature>
<dbReference type="GO" id="GO:0071897">
    <property type="term" value="P:DNA biosynthetic process"/>
    <property type="evidence" value="ECO:0007669"/>
    <property type="project" value="UniProtKB-ARBA"/>
</dbReference>
<dbReference type="PANTHER" id="PTHR21301:SF10">
    <property type="entry name" value="REVERSE TRANSCRIPTASE DOMAIN-CONTAINING PROTEIN"/>
    <property type="match status" value="1"/>
</dbReference>
<dbReference type="InterPro" id="IPR043502">
    <property type="entry name" value="DNA/RNA_pol_sf"/>
</dbReference>
<proteinExistence type="predicted"/>
<dbReference type="OrthoDB" id="6509835at2759"/>
<dbReference type="PANTHER" id="PTHR21301">
    <property type="entry name" value="REVERSE TRANSCRIPTASE"/>
    <property type="match status" value="1"/>
</dbReference>
<comment type="caution">
    <text evidence="2">The sequence shown here is derived from an EMBL/GenBank/DDBJ whole genome shotgun (WGS) entry which is preliminary data.</text>
</comment>
<name>A0A9J6FQI4_HAELO</name>
<dbReference type="Proteomes" id="UP000821853">
    <property type="component" value="Chromosome 10"/>
</dbReference>
<reference evidence="2 3" key="1">
    <citation type="journal article" date="2020" name="Cell">
        <title>Large-Scale Comparative Analyses of Tick Genomes Elucidate Their Genetic Diversity and Vector Capacities.</title>
        <authorList>
            <consortium name="Tick Genome and Microbiome Consortium (TIGMIC)"/>
            <person name="Jia N."/>
            <person name="Wang J."/>
            <person name="Shi W."/>
            <person name="Du L."/>
            <person name="Sun Y."/>
            <person name="Zhan W."/>
            <person name="Jiang J.F."/>
            <person name="Wang Q."/>
            <person name="Zhang B."/>
            <person name="Ji P."/>
            <person name="Bell-Sakyi L."/>
            <person name="Cui X.M."/>
            <person name="Yuan T.T."/>
            <person name="Jiang B.G."/>
            <person name="Yang W.F."/>
            <person name="Lam T.T."/>
            <person name="Chang Q.C."/>
            <person name="Ding S.J."/>
            <person name="Wang X.J."/>
            <person name="Zhu J.G."/>
            <person name="Ruan X.D."/>
            <person name="Zhao L."/>
            <person name="Wei J.T."/>
            <person name="Ye R.Z."/>
            <person name="Que T.C."/>
            <person name="Du C.H."/>
            <person name="Zhou Y.H."/>
            <person name="Cheng J.X."/>
            <person name="Dai P.F."/>
            <person name="Guo W.B."/>
            <person name="Han X.H."/>
            <person name="Huang E.J."/>
            <person name="Li L.F."/>
            <person name="Wei W."/>
            <person name="Gao Y.C."/>
            <person name="Liu J.Z."/>
            <person name="Shao H.Z."/>
            <person name="Wang X."/>
            <person name="Wang C.C."/>
            <person name="Yang T.C."/>
            <person name="Huo Q.B."/>
            <person name="Li W."/>
            <person name="Chen H.Y."/>
            <person name="Chen S.E."/>
            <person name="Zhou L.G."/>
            <person name="Ni X.B."/>
            <person name="Tian J.H."/>
            <person name="Sheng Y."/>
            <person name="Liu T."/>
            <person name="Pan Y.S."/>
            <person name="Xia L.Y."/>
            <person name="Li J."/>
            <person name="Zhao F."/>
            <person name="Cao W.C."/>
        </authorList>
    </citation>
    <scope>NUCLEOTIDE SEQUENCE [LARGE SCALE GENOMIC DNA]</scope>
    <source>
        <strain evidence="2">HaeL-2018</strain>
    </source>
</reference>
<sequence length="449" mass="50113">MTANSRDVLSYLEGDQGRAVSGFSVDVQDLYYSIPHAKLMSVLRATIEEQGLISFQNGVGMSCDAFLELLNTYLRSTAVSHQGRNYVQRAGICIGSRVAPYLSNLYLAEVDRRIQGSLEGKPIVAIFRYVDDYLVLCANDLDCNERLKGKIMGSFEDSAQGLSFTHELPENGHLRFLDLSLQFGKGHICWRYETRSSKGFLPHDSAHSKNVKRAIVTMALRSAIEKSCAHQMKSSFNRQVTRLSNAGYAESLLAAVSESLLQRVKGRNKRRQNVQRTRGNTAVVPYVHGFAHNLKKIAARQGVFVVCSAPNKAYQMCRRVNNEARGETCTTNHRTKYAECQKEVVYSILLSCKKVYVGQTGRCINDRAREHAASLKTTSSGHLSSHCRTCPKCTARIDEINVLRKKRNRFAREVVEAVAISKKGNKCVSTASVALTKKELELLSDYPIN</sequence>
<dbReference type="InterPro" id="IPR000477">
    <property type="entry name" value="RT_dom"/>
</dbReference>
<dbReference type="Pfam" id="PF00078">
    <property type="entry name" value="RVT_1"/>
    <property type="match status" value="1"/>
</dbReference>
<organism evidence="2 3">
    <name type="scientific">Haemaphysalis longicornis</name>
    <name type="common">Bush tick</name>
    <dbReference type="NCBI Taxonomy" id="44386"/>
    <lineage>
        <taxon>Eukaryota</taxon>
        <taxon>Metazoa</taxon>
        <taxon>Ecdysozoa</taxon>
        <taxon>Arthropoda</taxon>
        <taxon>Chelicerata</taxon>
        <taxon>Arachnida</taxon>
        <taxon>Acari</taxon>
        <taxon>Parasitiformes</taxon>
        <taxon>Ixodida</taxon>
        <taxon>Ixodoidea</taxon>
        <taxon>Ixodidae</taxon>
        <taxon>Haemaphysalinae</taxon>
        <taxon>Haemaphysalis</taxon>
    </lineage>
</organism>
<dbReference type="EMBL" id="JABSTR010000002">
    <property type="protein sequence ID" value="KAH9364592.1"/>
    <property type="molecule type" value="Genomic_DNA"/>
</dbReference>
<evidence type="ECO:0000259" key="1">
    <source>
        <dbReference type="PROSITE" id="PS50878"/>
    </source>
</evidence>
<dbReference type="AlphaFoldDB" id="A0A9J6FQI4"/>
<dbReference type="VEuPathDB" id="VectorBase:HLOH_045912"/>
<gene>
    <name evidence="2" type="ORF">HPB48_010468</name>
</gene>
<dbReference type="OMA" id="ITGACES"/>
<protein>
    <recommendedName>
        <fullName evidence="1">Reverse transcriptase domain-containing protein</fullName>
    </recommendedName>
</protein>
<dbReference type="SUPFAM" id="SSF56672">
    <property type="entry name" value="DNA/RNA polymerases"/>
    <property type="match status" value="1"/>
</dbReference>
<keyword evidence="3" id="KW-1185">Reference proteome</keyword>
<accession>A0A9J6FQI4</accession>
<evidence type="ECO:0000313" key="2">
    <source>
        <dbReference type="EMBL" id="KAH9364592.1"/>
    </source>
</evidence>
<evidence type="ECO:0000313" key="3">
    <source>
        <dbReference type="Proteomes" id="UP000821853"/>
    </source>
</evidence>
<dbReference type="PROSITE" id="PS50878">
    <property type="entry name" value="RT_POL"/>
    <property type="match status" value="1"/>
</dbReference>